<feature type="region of interest" description="Disordered" evidence="9">
    <location>
        <begin position="82"/>
        <end position="110"/>
    </location>
</feature>
<dbReference type="InterPro" id="IPR057125">
    <property type="entry name" value="NXF1/2/3/5-like_LRR"/>
</dbReference>
<evidence type="ECO:0000256" key="6">
    <source>
        <dbReference type="ARBA" id="ARBA00022816"/>
    </source>
</evidence>
<dbReference type="InterPro" id="IPR012677">
    <property type="entry name" value="Nucleotide-bd_a/b_plait_sf"/>
</dbReference>
<feature type="region of interest" description="Disordered" evidence="9">
    <location>
        <begin position="1"/>
        <end position="20"/>
    </location>
</feature>
<evidence type="ECO:0000256" key="1">
    <source>
        <dbReference type="ARBA" id="ARBA00004642"/>
    </source>
</evidence>
<dbReference type="SUPFAM" id="SSF52058">
    <property type="entry name" value="L domain-like"/>
    <property type="match status" value="1"/>
</dbReference>
<dbReference type="PANTHER" id="PTHR10662:SF22">
    <property type="entry name" value="NUCLEAR RNA EXPORT FACTOR 1"/>
    <property type="match status" value="1"/>
</dbReference>
<dbReference type="PROSITE" id="PS51281">
    <property type="entry name" value="TAP_C"/>
    <property type="match status" value="1"/>
</dbReference>
<dbReference type="FunFam" id="1.10.8.10:FF:000018">
    <property type="entry name" value="Nuclear RNA export factor 1"/>
    <property type="match status" value="1"/>
</dbReference>
<evidence type="ECO:0000256" key="5">
    <source>
        <dbReference type="ARBA" id="ARBA00022737"/>
    </source>
</evidence>
<dbReference type="InterPro" id="IPR018222">
    <property type="entry name" value="Nuclear_transport_factor_2_euk"/>
</dbReference>
<feature type="domain" description="TAP-C" evidence="11">
    <location>
        <begin position="588"/>
        <end position="642"/>
    </location>
</feature>
<dbReference type="SUPFAM" id="SSF46934">
    <property type="entry name" value="UBA-like"/>
    <property type="match status" value="1"/>
</dbReference>
<dbReference type="SMART" id="SM00804">
    <property type="entry name" value="TAP_C"/>
    <property type="match status" value="1"/>
</dbReference>
<sequence>MPKKNKANRSWGSDGGGNREAGKYYFEHVDRVADPPRRVSFKPSGRSKRRNKSWELLRSVMDDDVDMSGAGTSAAARAYDRFNPYSGRAGRQHGGGRGRRSGRNSPSGHRRRALMSNTYTWYKVVLPHGGKYSKEYILKTLANYIAPRTLIPLAYKISGNESYFYVEDHDIADELLSADRQITLTDGFKLNIIVRPSMPNLQLTERVKAILNEVMAKRFNPVTRALNLSKLRDEPALADQVIPIQRPSVFSAVTELVSQNITDLVALDLSDNKLSGYDMLGILSRRLPSVTVLHLGQNKIRNMTDLDALKGLRLVELVLEGNPVCRHYQDRSVYVSEVRKRFPKVMKLDGEELPRPILFDVQDEEAKIPPSKAHFSCSEQGRPLVQAFLEQYYGVYDSESRLPLADAYHEAALFSLSAVYPPGQSSNHSRLNVYLGYSRNLMRVPETDRRRKLLKRGRHAVVSVLSDLPRTEHDPQSFTFDLLIFTPQLMVVAISGVFRETGGTKPFPVRSFSRVMVIVPHGVGMCITNDELLVTNATPEQYKVAFQPPKPVETPISSPAGPSQLVAATPQTAPVATVVSPLAMADDAVKQQIVEALAQQTGMNLLWSKKCLDDTNWDPQTALNAFTELSSKGLVPAEAFVK</sequence>
<keyword evidence="6" id="KW-0509">mRNA transport</keyword>
<dbReference type="InterPro" id="IPR002075">
    <property type="entry name" value="NTF2_dom"/>
</dbReference>
<dbReference type="InterPro" id="IPR035979">
    <property type="entry name" value="RBD_domain_sf"/>
</dbReference>
<comment type="subcellular location">
    <subcellularLocation>
        <location evidence="1">Nucleus</location>
        <location evidence="1">Nucleoplasm</location>
    </subcellularLocation>
</comment>
<evidence type="ECO:0000259" key="10">
    <source>
        <dbReference type="PROSITE" id="PS50177"/>
    </source>
</evidence>
<feature type="domain" description="NTF2" evidence="10">
    <location>
        <begin position="384"/>
        <end position="534"/>
    </location>
</feature>
<evidence type="ECO:0000256" key="8">
    <source>
        <dbReference type="ARBA" id="ARBA00023242"/>
    </source>
</evidence>
<evidence type="ECO:0000256" key="3">
    <source>
        <dbReference type="ARBA" id="ARBA00022448"/>
    </source>
</evidence>
<dbReference type="Pfam" id="PF24048">
    <property type="entry name" value="LRR_NXF1-5"/>
    <property type="match status" value="1"/>
</dbReference>
<dbReference type="GO" id="GO:0016973">
    <property type="term" value="P:poly(A)+ mRNA export from nucleus"/>
    <property type="evidence" value="ECO:0007669"/>
    <property type="project" value="TreeGrafter"/>
</dbReference>
<dbReference type="SUPFAM" id="SSF54427">
    <property type="entry name" value="NTF2-like"/>
    <property type="match status" value="1"/>
</dbReference>
<keyword evidence="8" id="KW-0539">Nucleus</keyword>
<dbReference type="Gene3D" id="1.10.8.10">
    <property type="entry name" value="DNA helicase RuvA subunit, C-terminal domain"/>
    <property type="match status" value="1"/>
</dbReference>
<dbReference type="PROSITE" id="PS51450">
    <property type="entry name" value="LRR"/>
    <property type="match status" value="1"/>
</dbReference>
<evidence type="ECO:0000256" key="9">
    <source>
        <dbReference type="SAM" id="MobiDB-lite"/>
    </source>
</evidence>
<dbReference type="InterPro" id="IPR001611">
    <property type="entry name" value="Leu-rich_rpt"/>
</dbReference>
<dbReference type="Pfam" id="PF09162">
    <property type="entry name" value="Tap-RNA_bind"/>
    <property type="match status" value="1"/>
</dbReference>
<dbReference type="InterPro" id="IPR015245">
    <property type="entry name" value="Tap_RNA-bd"/>
</dbReference>
<reference evidence="12" key="1">
    <citation type="submission" date="2013-04" db="EMBL/GenBank/DDBJ databases">
        <title>Molecular cloning and functional characterization of Locusta migratoria manilensis nxf1 gene.</title>
        <authorList>
            <person name="Li S."/>
            <person name="Xia Y."/>
        </authorList>
    </citation>
    <scope>NUCLEOTIDE SEQUENCE</scope>
</reference>
<dbReference type="FunFam" id="3.80.10.10:FF:000384">
    <property type="entry name" value="Nuclear RNA export factor 1"/>
    <property type="match status" value="1"/>
</dbReference>
<dbReference type="InterPro" id="IPR009060">
    <property type="entry name" value="UBA-like_sf"/>
</dbReference>
<evidence type="ECO:0000256" key="2">
    <source>
        <dbReference type="ARBA" id="ARBA00009285"/>
    </source>
</evidence>
<feature type="compositionally biased region" description="Basic residues" evidence="9">
    <location>
        <begin position="90"/>
        <end position="110"/>
    </location>
</feature>
<dbReference type="InterPro" id="IPR005637">
    <property type="entry name" value="TAP_C_dom"/>
</dbReference>
<protein>
    <submittedName>
        <fullName evidence="12">Nuclear export factor</fullName>
    </submittedName>
</protein>
<comment type="similarity">
    <text evidence="2">Belongs to the NXF family.</text>
</comment>
<dbReference type="Gene3D" id="3.80.10.10">
    <property type="entry name" value="Ribonuclease Inhibitor"/>
    <property type="match status" value="1"/>
</dbReference>
<dbReference type="Pfam" id="PF03943">
    <property type="entry name" value="TAP_C"/>
    <property type="match status" value="1"/>
</dbReference>
<dbReference type="InterPro" id="IPR030217">
    <property type="entry name" value="NXF_fam"/>
</dbReference>
<dbReference type="FunFam" id="3.10.450.50:FF:000004">
    <property type="entry name" value="Nuclear RNA export factor 1"/>
    <property type="match status" value="1"/>
</dbReference>
<gene>
    <name evidence="12" type="primary">nxf1</name>
</gene>
<dbReference type="GO" id="GO:0003723">
    <property type="term" value="F:RNA binding"/>
    <property type="evidence" value="ECO:0007669"/>
    <property type="project" value="UniProtKB-KW"/>
</dbReference>
<dbReference type="Gene3D" id="3.10.450.50">
    <property type="match status" value="1"/>
</dbReference>
<dbReference type="PROSITE" id="PS50177">
    <property type="entry name" value="NTF2_DOMAIN"/>
    <property type="match status" value="1"/>
</dbReference>
<dbReference type="InterPro" id="IPR032710">
    <property type="entry name" value="NTF2-like_dom_sf"/>
</dbReference>
<dbReference type="Pfam" id="PF22602">
    <property type="entry name" value="NXF_NTF2"/>
    <property type="match status" value="1"/>
</dbReference>
<dbReference type="GO" id="GO:0005654">
    <property type="term" value="C:nucleoplasm"/>
    <property type="evidence" value="ECO:0007669"/>
    <property type="project" value="UniProtKB-SubCell"/>
</dbReference>
<dbReference type="GO" id="GO:0005737">
    <property type="term" value="C:cytoplasm"/>
    <property type="evidence" value="ECO:0007669"/>
    <property type="project" value="InterPro"/>
</dbReference>
<evidence type="ECO:0000259" key="11">
    <source>
        <dbReference type="PROSITE" id="PS51281"/>
    </source>
</evidence>
<name>X2D8J9_LOCMI</name>
<organism evidence="12">
    <name type="scientific">Locusta migratoria manilensis</name>
    <name type="common">Oriental migratory locust</name>
    <dbReference type="NCBI Taxonomy" id="229990"/>
    <lineage>
        <taxon>Eukaryota</taxon>
        <taxon>Metazoa</taxon>
        <taxon>Ecdysozoa</taxon>
        <taxon>Arthropoda</taxon>
        <taxon>Hexapoda</taxon>
        <taxon>Insecta</taxon>
        <taxon>Pterygota</taxon>
        <taxon>Neoptera</taxon>
        <taxon>Polyneoptera</taxon>
        <taxon>Orthoptera</taxon>
        <taxon>Caelifera</taxon>
        <taxon>Acrididea</taxon>
        <taxon>Acridomorpha</taxon>
        <taxon>Acridoidea</taxon>
        <taxon>Acrididae</taxon>
        <taxon>Oedipodinae</taxon>
        <taxon>Locusta</taxon>
    </lineage>
</organism>
<keyword evidence="4" id="KW-0433">Leucine-rich repeat</keyword>
<keyword evidence="3" id="KW-0813">Transport</keyword>
<keyword evidence="5" id="KW-0677">Repeat</keyword>
<dbReference type="GO" id="GO:0005635">
    <property type="term" value="C:nuclear envelope"/>
    <property type="evidence" value="ECO:0007669"/>
    <property type="project" value="UniProtKB-ARBA"/>
</dbReference>
<evidence type="ECO:0000256" key="4">
    <source>
        <dbReference type="ARBA" id="ARBA00022614"/>
    </source>
</evidence>
<dbReference type="InterPro" id="IPR032675">
    <property type="entry name" value="LRR_dom_sf"/>
</dbReference>
<keyword evidence="7" id="KW-0694">RNA-binding</keyword>
<dbReference type="AlphaFoldDB" id="X2D8J9"/>
<evidence type="ECO:0000256" key="7">
    <source>
        <dbReference type="ARBA" id="ARBA00022884"/>
    </source>
</evidence>
<dbReference type="EMBL" id="KC854410">
    <property type="protein sequence ID" value="AHK06057.1"/>
    <property type="molecule type" value="mRNA"/>
</dbReference>
<dbReference type="Gene3D" id="3.30.70.330">
    <property type="match status" value="1"/>
</dbReference>
<dbReference type="PANTHER" id="PTHR10662">
    <property type="entry name" value="NUCLEAR RNA EXPORT FACTOR"/>
    <property type="match status" value="1"/>
</dbReference>
<evidence type="ECO:0000313" key="12">
    <source>
        <dbReference type="EMBL" id="AHK06057.1"/>
    </source>
</evidence>
<accession>X2D8J9</accession>
<proteinExistence type="evidence at transcript level"/>
<dbReference type="CDD" id="cd14342">
    <property type="entry name" value="UBA_TAP-C"/>
    <property type="match status" value="1"/>
</dbReference>
<dbReference type="SUPFAM" id="SSF54928">
    <property type="entry name" value="RNA-binding domain, RBD"/>
    <property type="match status" value="1"/>
</dbReference>